<reference evidence="2" key="1">
    <citation type="journal article" date="2021" name="PeerJ">
        <title>Extensive microbial diversity within the chicken gut microbiome revealed by metagenomics and culture.</title>
        <authorList>
            <person name="Gilroy R."/>
            <person name="Ravi A."/>
            <person name="Getino M."/>
            <person name="Pursley I."/>
            <person name="Horton D.L."/>
            <person name="Alikhan N.F."/>
            <person name="Baker D."/>
            <person name="Gharbi K."/>
            <person name="Hall N."/>
            <person name="Watson M."/>
            <person name="Adriaenssens E.M."/>
            <person name="Foster-Nyarko E."/>
            <person name="Jarju S."/>
            <person name="Secka A."/>
            <person name="Antonio M."/>
            <person name="Oren A."/>
            <person name="Chaudhuri R.R."/>
            <person name="La Ragione R."/>
            <person name="Hildebrand F."/>
            <person name="Pallen M.J."/>
        </authorList>
    </citation>
    <scope>NUCLEOTIDE SEQUENCE</scope>
    <source>
        <strain evidence="2">Gambia2-208</strain>
    </source>
</reference>
<gene>
    <name evidence="2" type="ORF">H9824_02195</name>
</gene>
<sequence length="355" mass="39933">MKKNLILAAALLTTLTATAQTEVTVGVMRGKDYGVTYMLPKTELEIVLQITRHTYTPGVFCQYAGRYLQQKQVSTEPEEHWTLDNIQLNTVGTPDREHVYFVKLKDKTVAPLMELTEDGIVRSINLPFSGTPAKQPENTVNRQEKQLPDPNKFLTEEILLAGSTAKKAELVAKEIYLMRESRNDLLRGDAENTPQDGMQLKLMLDNLEEQEQALTEMFTGHTTKQTKDVSIRITPAEMKDKVAFRFSQKLGLLDKDNLAGEPYYLTITNLNTPSLPTYEETDGKKKDELEGVAYNMPGRAKITLKQGNHLLLETETPLTQFGTIEYLAPVLFNKNSTTTVLFDTTTGGLLKVDRQ</sequence>
<organism evidence="2 3">
    <name type="scientific">Candidatus Bacteroides pullicola</name>
    <dbReference type="NCBI Taxonomy" id="2838475"/>
    <lineage>
        <taxon>Bacteria</taxon>
        <taxon>Pseudomonadati</taxon>
        <taxon>Bacteroidota</taxon>
        <taxon>Bacteroidia</taxon>
        <taxon>Bacteroidales</taxon>
        <taxon>Bacteroidaceae</taxon>
        <taxon>Bacteroides</taxon>
    </lineage>
</organism>
<dbReference type="Pfam" id="PF16115">
    <property type="entry name" value="DUF4831"/>
    <property type="match status" value="1"/>
</dbReference>
<proteinExistence type="predicted"/>
<comment type="caution">
    <text evidence="2">The sequence shown here is derived from an EMBL/GenBank/DDBJ whole genome shotgun (WGS) entry which is preliminary data.</text>
</comment>
<name>A0A9D1ZG22_9BACE</name>
<accession>A0A9D1ZG22</accession>
<evidence type="ECO:0000256" key="1">
    <source>
        <dbReference type="SAM" id="SignalP"/>
    </source>
</evidence>
<dbReference type="AlphaFoldDB" id="A0A9D1ZG22"/>
<reference evidence="2" key="2">
    <citation type="submission" date="2021-04" db="EMBL/GenBank/DDBJ databases">
        <authorList>
            <person name="Gilroy R."/>
        </authorList>
    </citation>
    <scope>NUCLEOTIDE SEQUENCE</scope>
    <source>
        <strain evidence="2">Gambia2-208</strain>
    </source>
</reference>
<evidence type="ECO:0000313" key="3">
    <source>
        <dbReference type="Proteomes" id="UP000886851"/>
    </source>
</evidence>
<dbReference type="InterPro" id="IPR032265">
    <property type="entry name" value="DUF4831"/>
</dbReference>
<evidence type="ECO:0000313" key="2">
    <source>
        <dbReference type="EMBL" id="HIY87500.1"/>
    </source>
</evidence>
<protein>
    <submittedName>
        <fullName evidence="2">DUF4831 family protein</fullName>
    </submittedName>
</protein>
<keyword evidence="1" id="KW-0732">Signal</keyword>
<dbReference type="EMBL" id="DXCV01000021">
    <property type="protein sequence ID" value="HIY87500.1"/>
    <property type="molecule type" value="Genomic_DNA"/>
</dbReference>
<feature type="chain" id="PRO_5039513070" evidence="1">
    <location>
        <begin position="20"/>
        <end position="355"/>
    </location>
</feature>
<dbReference type="Proteomes" id="UP000886851">
    <property type="component" value="Unassembled WGS sequence"/>
</dbReference>
<feature type="signal peptide" evidence="1">
    <location>
        <begin position="1"/>
        <end position="19"/>
    </location>
</feature>